<dbReference type="InterPro" id="IPR036291">
    <property type="entry name" value="NAD(P)-bd_dom_sf"/>
</dbReference>
<evidence type="ECO:0000256" key="4">
    <source>
        <dbReference type="ARBA" id="ARBA00023002"/>
    </source>
</evidence>
<protein>
    <recommendedName>
        <fullName evidence="5">N-acetyl-gamma-glutamyl-phosphate reductase</fullName>
        <shortName evidence="5">AGPR</shortName>
        <ecNumber evidence="5">1.2.1.38</ecNumber>
    </recommendedName>
    <alternativeName>
        <fullName evidence="5">N-acetyl-glutamate semialdehyde dehydrogenase</fullName>
        <shortName evidence="5">NAGSA dehydrogenase</shortName>
    </alternativeName>
</protein>
<dbReference type="Gene3D" id="3.30.360.10">
    <property type="entry name" value="Dihydrodipicolinate Reductase, domain 2"/>
    <property type="match status" value="1"/>
</dbReference>
<feature type="active site" evidence="5">
    <location>
        <position position="149"/>
    </location>
</feature>
<keyword evidence="2 5" id="KW-0028">Amino-acid biosynthesis</keyword>
<evidence type="ECO:0000313" key="7">
    <source>
        <dbReference type="EMBL" id="CAI2719683.1"/>
    </source>
</evidence>
<keyword evidence="4 5" id="KW-0560">Oxidoreductase</keyword>
<dbReference type="NCBIfam" id="TIGR01850">
    <property type="entry name" value="argC"/>
    <property type="match status" value="1"/>
</dbReference>
<organism evidence="7 8">
    <name type="scientific">Nitrospina watsonii</name>
    <dbReference type="NCBI Taxonomy" id="1323948"/>
    <lineage>
        <taxon>Bacteria</taxon>
        <taxon>Pseudomonadati</taxon>
        <taxon>Nitrospinota/Tectimicrobiota group</taxon>
        <taxon>Nitrospinota</taxon>
        <taxon>Nitrospinia</taxon>
        <taxon>Nitrospinales</taxon>
        <taxon>Nitrospinaceae</taxon>
        <taxon>Nitrospina</taxon>
    </lineage>
</organism>
<dbReference type="Pfam" id="PF22698">
    <property type="entry name" value="Semialdhyde_dhC_1"/>
    <property type="match status" value="1"/>
</dbReference>
<comment type="subcellular location">
    <subcellularLocation>
        <location evidence="5">Cytoplasm</location>
    </subcellularLocation>
</comment>
<evidence type="ECO:0000256" key="1">
    <source>
        <dbReference type="ARBA" id="ARBA00022571"/>
    </source>
</evidence>
<reference evidence="7 8" key="1">
    <citation type="submission" date="2022-09" db="EMBL/GenBank/DDBJ databases">
        <authorList>
            <person name="Kop L."/>
        </authorList>
    </citation>
    <scope>NUCLEOTIDE SEQUENCE [LARGE SCALE GENOMIC DNA]</scope>
    <source>
        <strain evidence="7 8">347</strain>
    </source>
</reference>
<dbReference type="InterPro" id="IPR050085">
    <property type="entry name" value="AGPR"/>
</dbReference>
<dbReference type="SUPFAM" id="SSF51735">
    <property type="entry name" value="NAD(P)-binding Rossmann-fold domains"/>
    <property type="match status" value="1"/>
</dbReference>
<dbReference type="Proteomes" id="UP001157733">
    <property type="component" value="Chromosome"/>
</dbReference>
<feature type="domain" description="Semialdehyde dehydrogenase NAD-binding" evidence="6">
    <location>
        <begin position="3"/>
        <end position="141"/>
    </location>
</feature>
<dbReference type="GO" id="GO:0003942">
    <property type="term" value="F:N-acetyl-gamma-glutamyl-phosphate reductase activity"/>
    <property type="evidence" value="ECO:0007669"/>
    <property type="project" value="UniProtKB-EC"/>
</dbReference>
<dbReference type="RefSeq" id="WP_282012499.1">
    <property type="nucleotide sequence ID" value="NZ_OX336137.1"/>
</dbReference>
<comment type="function">
    <text evidence="5">Catalyzes the NADPH-dependent reduction of N-acetyl-5-glutamyl phosphate to yield N-acetyl-L-glutamate 5-semialdehyde.</text>
</comment>
<dbReference type="InterPro" id="IPR000706">
    <property type="entry name" value="AGPR_type-1"/>
</dbReference>
<evidence type="ECO:0000256" key="2">
    <source>
        <dbReference type="ARBA" id="ARBA00022605"/>
    </source>
</evidence>
<evidence type="ECO:0000259" key="6">
    <source>
        <dbReference type="SMART" id="SM00859"/>
    </source>
</evidence>
<dbReference type="PANTHER" id="PTHR32338:SF10">
    <property type="entry name" value="N-ACETYL-GAMMA-GLUTAMYL-PHOSPHATE REDUCTASE, CHLOROPLASTIC-RELATED"/>
    <property type="match status" value="1"/>
</dbReference>
<dbReference type="InterPro" id="IPR000534">
    <property type="entry name" value="Semialdehyde_DH_NAD-bd"/>
</dbReference>
<dbReference type="HAMAP" id="MF_00150">
    <property type="entry name" value="ArgC_type1"/>
    <property type="match status" value="1"/>
</dbReference>
<comment type="pathway">
    <text evidence="5">Amino-acid biosynthesis; L-arginine biosynthesis; N(2)-acetyl-L-ornithine from L-glutamate: step 3/4.</text>
</comment>
<evidence type="ECO:0000256" key="5">
    <source>
        <dbReference type="HAMAP-Rule" id="MF_00150"/>
    </source>
</evidence>
<dbReference type="SMART" id="SM00859">
    <property type="entry name" value="Semialdhyde_dh"/>
    <property type="match status" value="1"/>
</dbReference>
<dbReference type="EMBL" id="OX336137">
    <property type="protein sequence ID" value="CAI2719683.1"/>
    <property type="molecule type" value="Genomic_DNA"/>
</dbReference>
<proteinExistence type="inferred from homology"/>
<comment type="catalytic activity">
    <reaction evidence="5">
        <text>N-acetyl-L-glutamate 5-semialdehyde + phosphate + NADP(+) = N-acetyl-L-glutamyl 5-phosphate + NADPH + H(+)</text>
        <dbReference type="Rhea" id="RHEA:21588"/>
        <dbReference type="ChEBI" id="CHEBI:15378"/>
        <dbReference type="ChEBI" id="CHEBI:29123"/>
        <dbReference type="ChEBI" id="CHEBI:43474"/>
        <dbReference type="ChEBI" id="CHEBI:57783"/>
        <dbReference type="ChEBI" id="CHEBI:57936"/>
        <dbReference type="ChEBI" id="CHEBI:58349"/>
        <dbReference type="EC" id="1.2.1.38"/>
    </reaction>
</comment>
<accession>A0ABM9HHZ0</accession>
<dbReference type="PANTHER" id="PTHR32338">
    <property type="entry name" value="N-ACETYL-GAMMA-GLUTAMYL-PHOSPHATE REDUCTASE, CHLOROPLASTIC-RELATED-RELATED"/>
    <property type="match status" value="1"/>
</dbReference>
<sequence>MNRVSIAGATGYTGIELLRLLVRHPTVRIVSLTAESHVGQNIADVAPSLAGYLDHTLVALDPSIGEECDILFLALPHTASMAHVPELLQRGCRIIDLSADYRLHDSRVYNTWYKTEHQNPELLKEAVYGLPELHREAIGPARLVANPGCYPTGVILATAPLIQTGWGDVGSLVADCKSGVSGAGRKLTTGTQFCEANEGVSAYGLGEHRHTPEIEQELSRLAAQDVSLSFSPHLMPMTRGLLSTVYMDLKQDIDRDRLHAHYEAFYEKEPFVRVLPPGRYANTHYVAGSNFCDIGVQVDTRNRRAIVTSAIDNLMKGASSQAVQNMNRMLGLEETAGLDTPPLFP</sequence>
<dbReference type="CDD" id="cd23934">
    <property type="entry name" value="AGPR_1_C"/>
    <property type="match status" value="1"/>
</dbReference>
<dbReference type="Pfam" id="PF01118">
    <property type="entry name" value="Semialdhyde_dh"/>
    <property type="match status" value="1"/>
</dbReference>
<keyword evidence="3 5" id="KW-0521">NADP</keyword>
<dbReference type="SUPFAM" id="SSF55347">
    <property type="entry name" value="Glyceraldehyde-3-phosphate dehydrogenase-like, C-terminal domain"/>
    <property type="match status" value="1"/>
</dbReference>
<evidence type="ECO:0000256" key="3">
    <source>
        <dbReference type="ARBA" id="ARBA00022857"/>
    </source>
</evidence>
<keyword evidence="8" id="KW-1185">Reference proteome</keyword>
<comment type="similarity">
    <text evidence="5">Belongs to the NAGSA dehydrogenase family. Type 1 subfamily.</text>
</comment>
<dbReference type="Gene3D" id="3.40.50.720">
    <property type="entry name" value="NAD(P)-binding Rossmann-like Domain"/>
    <property type="match status" value="1"/>
</dbReference>
<dbReference type="InterPro" id="IPR058924">
    <property type="entry name" value="AGPR_dimerisation_dom"/>
</dbReference>
<dbReference type="EC" id="1.2.1.38" evidence="5"/>
<name>A0ABM9HHZ0_9BACT</name>
<keyword evidence="1 5" id="KW-0055">Arginine biosynthesis</keyword>
<keyword evidence="5" id="KW-0963">Cytoplasm</keyword>
<dbReference type="CDD" id="cd17895">
    <property type="entry name" value="AGPR_1_N"/>
    <property type="match status" value="1"/>
</dbReference>
<gene>
    <name evidence="5 7" type="primary">argC</name>
    <name evidence="7" type="ORF">NSPWAT_2827</name>
</gene>
<evidence type="ECO:0000313" key="8">
    <source>
        <dbReference type="Proteomes" id="UP001157733"/>
    </source>
</evidence>